<organism evidence="1 2">
    <name type="scientific">Pontibacillus salipaludis</name>
    <dbReference type="NCBI Taxonomy" id="1697394"/>
    <lineage>
        <taxon>Bacteria</taxon>
        <taxon>Bacillati</taxon>
        <taxon>Bacillota</taxon>
        <taxon>Bacilli</taxon>
        <taxon>Bacillales</taxon>
        <taxon>Bacillaceae</taxon>
        <taxon>Pontibacillus</taxon>
    </lineage>
</organism>
<sequence length="122" mass="14327">MNVECTRFKVKEGKSRVVDDWMELLNNRIEEVLLTLQDEKMYVETIFREVVDGDEYLYWYSVQGENGADVTDSQHEIDQLHLAYWEECIDPNYGPVDLNAQVVMIPKYIRRSMGEPIEGGYL</sequence>
<dbReference type="Proteomes" id="UP000642571">
    <property type="component" value="Unassembled WGS sequence"/>
</dbReference>
<proteinExistence type="predicted"/>
<evidence type="ECO:0000313" key="1">
    <source>
        <dbReference type="EMBL" id="GGD25178.1"/>
    </source>
</evidence>
<name>A0ABQ1QEY9_9BACI</name>
<keyword evidence="2" id="KW-1185">Reference proteome</keyword>
<dbReference type="InterPro" id="IPR046174">
    <property type="entry name" value="DUF6176"/>
</dbReference>
<dbReference type="Pfam" id="PF19673">
    <property type="entry name" value="DUF6176"/>
    <property type="match status" value="1"/>
</dbReference>
<dbReference type="EMBL" id="BMIN01000021">
    <property type="protein sequence ID" value="GGD25178.1"/>
    <property type="molecule type" value="Genomic_DNA"/>
</dbReference>
<evidence type="ECO:0000313" key="2">
    <source>
        <dbReference type="Proteomes" id="UP000642571"/>
    </source>
</evidence>
<accession>A0ABQ1QEY9</accession>
<gene>
    <name evidence="1" type="ORF">GCM10011389_36070</name>
</gene>
<dbReference type="RefSeq" id="WP_188655769.1">
    <property type="nucleotide sequence ID" value="NZ_BMIN01000021.1"/>
</dbReference>
<comment type="caution">
    <text evidence="1">The sequence shown here is derived from an EMBL/GenBank/DDBJ whole genome shotgun (WGS) entry which is preliminary data.</text>
</comment>
<reference evidence="2" key="1">
    <citation type="journal article" date="2019" name="Int. J. Syst. Evol. Microbiol.">
        <title>The Global Catalogue of Microorganisms (GCM) 10K type strain sequencing project: providing services to taxonomists for standard genome sequencing and annotation.</title>
        <authorList>
            <consortium name="The Broad Institute Genomics Platform"/>
            <consortium name="The Broad Institute Genome Sequencing Center for Infectious Disease"/>
            <person name="Wu L."/>
            <person name="Ma J."/>
        </authorList>
    </citation>
    <scope>NUCLEOTIDE SEQUENCE [LARGE SCALE GENOMIC DNA]</scope>
    <source>
        <strain evidence="2">CGMCC 1.15353</strain>
    </source>
</reference>
<protein>
    <submittedName>
        <fullName evidence="1">Uncharacterized protein</fullName>
    </submittedName>
</protein>